<name>A0AAD4QMN4_9AGAM</name>
<sequence length="941" mass="105641">MQSKSSTLKETFRRVFSPPSGNKQPGPVNLNSDPDSSELIGAGSDIAMNAIQTSLAVLKEASALASKIPYIAPIAGLLLQVLQMRDEVKQFKGDWDIVMQKVANVASVVVDVGESARMHNLNEEDLPADLRDALRSLQSDLHGIEGALRECADVRGIKKIILRGDMLRKVKQYDVRLSNVLQVVQTRLAFRIRLAQIVQDRQVTHADLGEITTSATQEPNSPQLFFGRDAELTQVIDMIFSNIRSRPARIAILGPGGYGKTTLANAVLTHHRIQEHYKDARYFVACESVFSSGALLIELAKALGVLHSGSDASWPHIRTRLNARECILCLDNFESPWDQDGNIQSSVEELLSRITELHYVTVLVTMRGTIRPARTQWTRPTLAPLRTLDHNAAKEIWEHIADDFDASAEELIKAVDHVPLAVSLLAHLAQAISSTSLLKEWNEKHTGLVQMNQGHRLSSLEHSIQLSINSKRMRAYPSAKGLLGVLSMLPDGIHVKQLERFQAILNDINVTLNLHVLQQCSLVTVIGERYQTHPIIRHFCHNQGFVSSKHEGSLVDFYITLASTYPYKAQPHEHAEMVLEVNNTKAILSSLLKSNYVDKSRLINAIITFMEFQTSIGDLSDKLIRGAIEFAQQQHTLRSLLIRCLDKWGRVYQLASDMKNAQLKVQEAEKLCSLGEENGGSIHADILSHLAEIYTFQYAFDEAEAVYQRALKLDEASNDTLGQGKDHQGLGDLYEMLNRHNEAEASYLRALEFYRAADAVLDQGNVYNGLGITYQRLNKFNEAEAAFQRALETHEVVHDIIWQGNDHQGLGIAYTSMNRLDEAESSLQKALELHKAANVILNQGNDYSRLGDLYIIKKRLDAAENSFQRAQELYEAANDLLGQGNAYYGLGRVYVKTGRLEKAKRRFETALSKHREVQSKENENEDLRWLDWIATRMRQEN</sequence>
<dbReference type="InterPro" id="IPR019734">
    <property type="entry name" value="TPR_rpt"/>
</dbReference>
<evidence type="ECO:0000256" key="3">
    <source>
        <dbReference type="SAM" id="MobiDB-lite"/>
    </source>
</evidence>
<feature type="compositionally biased region" description="Polar residues" evidence="3">
    <location>
        <begin position="19"/>
        <end position="34"/>
    </location>
</feature>
<reference evidence="5" key="1">
    <citation type="journal article" date="2022" name="New Phytol.">
        <title>Evolutionary transition to the ectomycorrhizal habit in the genomes of a hyperdiverse lineage of mushroom-forming fungi.</title>
        <authorList>
            <person name="Looney B."/>
            <person name="Miyauchi S."/>
            <person name="Morin E."/>
            <person name="Drula E."/>
            <person name="Courty P.E."/>
            <person name="Kohler A."/>
            <person name="Kuo A."/>
            <person name="LaButti K."/>
            <person name="Pangilinan J."/>
            <person name="Lipzen A."/>
            <person name="Riley R."/>
            <person name="Andreopoulos W."/>
            <person name="He G."/>
            <person name="Johnson J."/>
            <person name="Nolan M."/>
            <person name="Tritt A."/>
            <person name="Barry K.W."/>
            <person name="Grigoriev I.V."/>
            <person name="Nagy L.G."/>
            <person name="Hibbett D."/>
            <person name="Henrissat B."/>
            <person name="Matheny P.B."/>
            <person name="Labbe J."/>
            <person name="Martin F.M."/>
        </authorList>
    </citation>
    <scope>NUCLEOTIDE SEQUENCE</scope>
    <source>
        <strain evidence="5">BPL690</strain>
    </source>
</reference>
<comment type="caution">
    <text evidence="5">The sequence shown here is derived from an EMBL/GenBank/DDBJ whole genome shotgun (WGS) entry which is preliminary data.</text>
</comment>
<dbReference type="PANTHER" id="PTHR47691:SF3">
    <property type="entry name" value="HTH-TYPE TRANSCRIPTIONAL REGULATOR RV0890C-RELATED"/>
    <property type="match status" value="1"/>
</dbReference>
<evidence type="ECO:0000313" key="6">
    <source>
        <dbReference type="Proteomes" id="UP001203297"/>
    </source>
</evidence>
<evidence type="ECO:0000256" key="2">
    <source>
        <dbReference type="SAM" id="Coils"/>
    </source>
</evidence>
<dbReference type="GO" id="GO:0007166">
    <property type="term" value="P:cell surface receptor signaling pathway"/>
    <property type="evidence" value="ECO:0007669"/>
    <property type="project" value="InterPro"/>
</dbReference>
<keyword evidence="6" id="KW-1185">Reference proteome</keyword>
<dbReference type="InterPro" id="IPR036537">
    <property type="entry name" value="Adaptor_Cbl_N_dom_sf"/>
</dbReference>
<dbReference type="AlphaFoldDB" id="A0AAD4QMN4"/>
<dbReference type="PANTHER" id="PTHR47691">
    <property type="entry name" value="REGULATOR-RELATED"/>
    <property type="match status" value="1"/>
</dbReference>
<evidence type="ECO:0000313" key="5">
    <source>
        <dbReference type="EMBL" id="KAI0301735.1"/>
    </source>
</evidence>
<dbReference type="InterPro" id="IPR002182">
    <property type="entry name" value="NB-ARC"/>
</dbReference>
<evidence type="ECO:0000256" key="1">
    <source>
        <dbReference type="PROSITE-ProRule" id="PRU00339"/>
    </source>
</evidence>
<dbReference type="CDD" id="cd21037">
    <property type="entry name" value="MLKL_NTD"/>
    <property type="match status" value="1"/>
</dbReference>
<dbReference type="Proteomes" id="UP001203297">
    <property type="component" value="Unassembled WGS sequence"/>
</dbReference>
<accession>A0AAD4QMN4</accession>
<dbReference type="InterPro" id="IPR027417">
    <property type="entry name" value="P-loop_NTPase"/>
</dbReference>
<dbReference type="Gene3D" id="3.40.50.300">
    <property type="entry name" value="P-loop containing nucleotide triphosphate hydrolases"/>
    <property type="match status" value="1"/>
</dbReference>
<feature type="repeat" description="TPR" evidence="1">
    <location>
        <begin position="684"/>
        <end position="717"/>
    </location>
</feature>
<dbReference type="SUPFAM" id="SSF48452">
    <property type="entry name" value="TPR-like"/>
    <property type="match status" value="2"/>
</dbReference>
<evidence type="ECO:0000259" key="4">
    <source>
        <dbReference type="Pfam" id="PF00931"/>
    </source>
</evidence>
<dbReference type="PROSITE" id="PS50005">
    <property type="entry name" value="TPR"/>
    <property type="match status" value="4"/>
</dbReference>
<feature type="coiled-coil region" evidence="2">
    <location>
        <begin position="860"/>
        <end position="920"/>
    </location>
</feature>
<dbReference type="Gene3D" id="1.20.930.20">
    <property type="entry name" value="Adaptor protein Cbl, N-terminal domain"/>
    <property type="match status" value="1"/>
</dbReference>
<dbReference type="EMBL" id="WTXG01000013">
    <property type="protein sequence ID" value="KAI0301735.1"/>
    <property type="molecule type" value="Genomic_DNA"/>
</dbReference>
<dbReference type="Pfam" id="PF13424">
    <property type="entry name" value="TPR_12"/>
    <property type="match status" value="3"/>
</dbReference>
<dbReference type="InterPro" id="IPR011990">
    <property type="entry name" value="TPR-like_helical_dom_sf"/>
</dbReference>
<dbReference type="PRINTS" id="PR00364">
    <property type="entry name" value="DISEASERSIST"/>
</dbReference>
<dbReference type="Pfam" id="PF00931">
    <property type="entry name" value="NB-ARC"/>
    <property type="match status" value="1"/>
</dbReference>
<dbReference type="InterPro" id="IPR059179">
    <property type="entry name" value="MLKL-like_MCAfunc"/>
</dbReference>
<feature type="coiled-coil region" evidence="2">
    <location>
        <begin position="651"/>
        <end position="678"/>
    </location>
</feature>
<feature type="domain" description="NB-ARC" evidence="4">
    <location>
        <begin position="233"/>
        <end position="308"/>
    </location>
</feature>
<keyword evidence="1" id="KW-0802">TPR repeat</keyword>
<keyword evidence="2" id="KW-0175">Coiled coil</keyword>
<dbReference type="SMART" id="SM00028">
    <property type="entry name" value="TPR"/>
    <property type="match status" value="6"/>
</dbReference>
<feature type="repeat" description="TPR" evidence="1">
    <location>
        <begin position="804"/>
        <end position="837"/>
    </location>
</feature>
<protein>
    <recommendedName>
        <fullName evidence="4">NB-ARC domain-containing protein</fullName>
    </recommendedName>
</protein>
<feature type="repeat" description="TPR" evidence="1">
    <location>
        <begin position="884"/>
        <end position="917"/>
    </location>
</feature>
<proteinExistence type="predicted"/>
<gene>
    <name evidence="5" type="ORF">B0F90DRAFT_1816950</name>
</gene>
<feature type="region of interest" description="Disordered" evidence="3">
    <location>
        <begin position="1"/>
        <end position="36"/>
    </location>
</feature>
<dbReference type="Gene3D" id="1.25.40.10">
    <property type="entry name" value="Tetratricopeptide repeat domain"/>
    <property type="match status" value="2"/>
</dbReference>
<feature type="repeat" description="TPR" evidence="1">
    <location>
        <begin position="764"/>
        <end position="797"/>
    </location>
</feature>
<dbReference type="SUPFAM" id="SSF52540">
    <property type="entry name" value="P-loop containing nucleoside triphosphate hydrolases"/>
    <property type="match status" value="1"/>
</dbReference>
<organism evidence="5 6">
    <name type="scientific">Multifurca ochricompacta</name>
    <dbReference type="NCBI Taxonomy" id="376703"/>
    <lineage>
        <taxon>Eukaryota</taxon>
        <taxon>Fungi</taxon>
        <taxon>Dikarya</taxon>
        <taxon>Basidiomycota</taxon>
        <taxon>Agaricomycotina</taxon>
        <taxon>Agaricomycetes</taxon>
        <taxon>Russulales</taxon>
        <taxon>Russulaceae</taxon>
        <taxon>Multifurca</taxon>
    </lineage>
</organism>